<proteinExistence type="predicted"/>
<comment type="caution">
    <text evidence="1">The sequence shown here is derived from an EMBL/GenBank/DDBJ whole genome shotgun (WGS) entry which is preliminary data.</text>
</comment>
<evidence type="ECO:0000313" key="1">
    <source>
        <dbReference type="EMBL" id="GAG74671.1"/>
    </source>
</evidence>
<protein>
    <submittedName>
        <fullName evidence="1">Uncharacterized protein</fullName>
    </submittedName>
</protein>
<feature type="non-terminal residue" evidence="1">
    <location>
        <position position="1"/>
    </location>
</feature>
<sequence length="137" mass="15271">DRWGRGFVDVQGVVDASKGIGYVMKYIAGVGKGRDAHPSPHGGPDMDLRTVSLCWLFKKRQYSVTGIDSIHRCLTQITIVQLDLDGKPIGVRTWVFIGVVCLRAHDDRPPPWALTTDGLGDLRGRVLATMRRREMNK</sequence>
<name>X1BR87_9ZZZZ</name>
<dbReference type="AlphaFoldDB" id="X1BR87"/>
<accession>X1BR87</accession>
<organism evidence="1">
    <name type="scientific">marine sediment metagenome</name>
    <dbReference type="NCBI Taxonomy" id="412755"/>
    <lineage>
        <taxon>unclassified sequences</taxon>
        <taxon>metagenomes</taxon>
        <taxon>ecological metagenomes</taxon>
    </lineage>
</organism>
<dbReference type="EMBL" id="BART01018298">
    <property type="protein sequence ID" value="GAG74671.1"/>
    <property type="molecule type" value="Genomic_DNA"/>
</dbReference>
<gene>
    <name evidence="1" type="ORF">S01H4_34562</name>
</gene>
<reference evidence="1" key="1">
    <citation type="journal article" date="2014" name="Front. Microbiol.">
        <title>High frequency of phylogenetically diverse reductive dehalogenase-homologous genes in deep subseafloor sedimentary metagenomes.</title>
        <authorList>
            <person name="Kawai M."/>
            <person name="Futagami T."/>
            <person name="Toyoda A."/>
            <person name="Takaki Y."/>
            <person name="Nishi S."/>
            <person name="Hori S."/>
            <person name="Arai W."/>
            <person name="Tsubouchi T."/>
            <person name="Morono Y."/>
            <person name="Uchiyama I."/>
            <person name="Ito T."/>
            <person name="Fujiyama A."/>
            <person name="Inagaki F."/>
            <person name="Takami H."/>
        </authorList>
    </citation>
    <scope>NUCLEOTIDE SEQUENCE</scope>
    <source>
        <strain evidence="1">Expedition CK06-06</strain>
    </source>
</reference>